<dbReference type="EMBL" id="BBMM01000031">
    <property type="protein sequence ID" value="GAL02059.1"/>
    <property type="molecule type" value="Genomic_DNA"/>
</dbReference>
<gene>
    <name evidence="1" type="ORF">JCM19314_1590</name>
</gene>
<organism evidence="1 2">
    <name type="scientific">Nonlabens ulvanivorans</name>
    <name type="common">Persicivirga ulvanivorans</name>
    <dbReference type="NCBI Taxonomy" id="906888"/>
    <lineage>
        <taxon>Bacteria</taxon>
        <taxon>Pseudomonadati</taxon>
        <taxon>Bacteroidota</taxon>
        <taxon>Flavobacteriia</taxon>
        <taxon>Flavobacteriales</taxon>
        <taxon>Flavobacteriaceae</taxon>
        <taxon>Nonlabens</taxon>
    </lineage>
</organism>
<evidence type="ECO:0000313" key="2">
    <source>
        <dbReference type="Proteomes" id="UP000029226"/>
    </source>
</evidence>
<sequence>MEFSNWKSELSLVFASEKGVFNVSSKLEKENGEWKVKKLELNNKNTGANTVYN</sequence>
<dbReference type="Proteomes" id="UP000029226">
    <property type="component" value="Unassembled WGS sequence"/>
</dbReference>
<comment type="caution">
    <text evidence="1">The sequence shown here is derived from an EMBL/GenBank/DDBJ whole genome shotgun (WGS) entry which is preliminary data.</text>
</comment>
<accession>A0A090QJT4</accession>
<proteinExistence type="predicted"/>
<reference evidence="1 2" key="1">
    <citation type="journal article" date="2014" name="Genome Announc.">
        <title>Draft Genome Sequences of Marine Flavobacterium Nonlabens Strains NR17, NR24, NR27, NR32, NR33, and Ara13.</title>
        <authorList>
            <person name="Nakanishi M."/>
            <person name="Meirelles P."/>
            <person name="Suzuki R."/>
            <person name="Takatani N."/>
            <person name="Mino S."/>
            <person name="Suda W."/>
            <person name="Oshima K."/>
            <person name="Hattori M."/>
            <person name="Ohkuma M."/>
            <person name="Hosokawa M."/>
            <person name="Miyashita K."/>
            <person name="Thompson F.L."/>
            <person name="Niwa A."/>
            <person name="Sawabe T."/>
            <person name="Sawabe T."/>
        </authorList>
    </citation>
    <scope>NUCLEOTIDE SEQUENCE [LARGE SCALE GENOMIC DNA]</scope>
    <source>
        <strain evidence="2">JCM19314</strain>
    </source>
</reference>
<evidence type="ECO:0000313" key="1">
    <source>
        <dbReference type="EMBL" id="GAL02059.1"/>
    </source>
</evidence>
<dbReference type="AlphaFoldDB" id="A0A090QJT4"/>
<protein>
    <submittedName>
        <fullName evidence="1">Uncharacterized protein</fullName>
    </submittedName>
</protein>
<name>A0A090QJT4_NONUL</name>